<dbReference type="Proteomes" id="UP001320159">
    <property type="component" value="Unassembled WGS sequence"/>
</dbReference>
<organism evidence="2 3">
    <name type="scientific">Methanooceanicella nereidis</name>
    <dbReference type="NCBI Taxonomy" id="2052831"/>
    <lineage>
        <taxon>Archaea</taxon>
        <taxon>Methanobacteriati</taxon>
        <taxon>Methanobacteriota</taxon>
        <taxon>Stenosarchaea group</taxon>
        <taxon>Methanomicrobia</taxon>
        <taxon>Methanocellales</taxon>
        <taxon>Methanocellaceae</taxon>
        <taxon>Methanooceanicella</taxon>
    </lineage>
</organism>
<name>A0AAP2RDK3_9EURY</name>
<reference evidence="2 3" key="1">
    <citation type="submission" date="2017-11" db="EMBL/GenBank/DDBJ databases">
        <title>Isolation and Characterization of Family Methanocellaceae Species from Potential Methane Hydrate Area Offshore Southwestern Taiwan.</title>
        <authorList>
            <person name="Zhang W.-L."/>
            <person name="Chen W.-C."/>
            <person name="Lai M.-C."/>
            <person name="Chen S.-C."/>
        </authorList>
    </citation>
    <scope>NUCLEOTIDE SEQUENCE [LARGE SCALE GENOMIC DNA]</scope>
    <source>
        <strain evidence="2 3">CWC-04</strain>
    </source>
</reference>
<proteinExistence type="predicted"/>
<gene>
    <name evidence="2" type="ORF">CUJ83_11665</name>
</gene>
<comment type="caution">
    <text evidence="2">The sequence shown here is derived from an EMBL/GenBank/DDBJ whole genome shotgun (WGS) entry which is preliminary data.</text>
</comment>
<dbReference type="RefSeq" id="WP_230742511.1">
    <property type="nucleotide sequence ID" value="NZ_PGCK01000010.1"/>
</dbReference>
<dbReference type="AlphaFoldDB" id="A0AAP2RDK3"/>
<feature type="region of interest" description="Disordered" evidence="1">
    <location>
        <begin position="39"/>
        <end position="81"/>
    </location>
</feature>
<evidence type="ECO:0000313" key="2">
    <source>
        <dbReference type="EMBL" id="MCD1295654.1"/>
    </source>
</evidence>
<evidence type="ECO:0000256" key="1">
    <source>
        <dbReference type="SAM" id="MobiDB-lite"/>
    </source>
</evidence>
<sequence>MYIPIAVHKNNLVLIEDMDTFALYFCSSVKQKMKPTIDDVNTDYEGMSPEGIGEGEDEFSPGYSGEDSFGGIDMHDEDDDI</sequence>
<protein>
    <submittedName>
        <fullName evidence="2">Uncharacterized protein</fullName>
    </submittedName>
</protein>
<keyword evidence="3" id="KW-1185">Reference proteome</keyword>
<dbReference type="EMBL" id="PGCK01000010">
    <property type="protein sequence ID" value="MCD1295654.1"/>
    <property type="molecule type" value="Genomic_DNA"/>
</dbReference>
<accession>A0AAP2RDK3</accession>
<evidence type="ECO:0000313" key="3">
    <source>
        <dbReference type="Proteomes" id="UP001320159"/>
    </source>
</evidence>